<keyword evidence="3" id="KW-0032">Aminotransferase</keyword>
<comment type="caution">
    <text evidence="7">The sequence shown here is derived from an EMBL/GenBank/DDBJ whole genome shotgun (WGS) entry which is preliminary data.</text>
</comment>
<dbReference type="Pfam" id="PF00155">
    <property type="entry name" value="Aminotran_1_2"/>
    <property type="match status" value="1"/>
</dbReference>
<dbReference type="PROSITE" id="PS00105">
    <property type="entry name" value="AA_TRANSFER_CLASS_1"/>
    <property type="match status" value="1"/>
</dbReference>
<dbReference type="InterPro" id="IPR015421">
    <property type="entry name" value="PyrdxlP-dep_Trfase_major"/>
</dbReference>
<dbReference type="InterPro" id="IPR004839">
    <property type="entry name" value="Aminotransferase_I/II_large"/>
</dbReference>
<keyword evidence="5" id="KW-0663">Pyridoxal phosphate</keyword>
<organism evidence="7 8">
    <name type="scientific">Ananas comosus</name>
    <name type="common">Pineapple</name>
    <name type="synonym">Ananas ananas</name>
    <dbReference type="NCBI Taxonomy" id="4615"/>
    <lineage>
        <taxon>Eukaryota</taxon>
        <taxon>Viridiplantae</taxon>
        <taxon>Streptophyta</taxon>
        <taxon>Embryophyta</taxon>
        <taxon>Tracheophyta</taxon>
        <taxon>Spermatophyta</taxon>
        <taxon>Magnoliopsida</taxon>
        <taxon>Liliopsida</taxon>
        <taxon>Poales</taxon>
        <taxon>Bromeliaceae</taxon>
        <taxon>Bromelioideae</taxon>
        <taxon>Ananas</taxon>
    </lineage>
</organism>
<dbReference type="SUPFAM" id="SSF53383">
    <property type="entry name" value="PLP-dependent transferases"/>
    <property type="match status" value="1"/>
</dbReference>
<protein>
    <submittedName>
        <fullName evidence="7">Kynurenine--oxoglutarate transaminase</fullName>
    </submittedName>
</protein>
<dbReference type="AlphaFoldDB" id="A0A199UEE2"/>
<name>A0A199UEE2_ANACO</name>
<dbReference type="InterPro" id="IPR015422">
    <property type="entry name" value="PyrdxlP-dep_Trfase_small"/>
</dbReference>
<dbReference type="PANTHER" id="PTHR43807:SF12">
    <property type="entry name" value="AMINOTRANSFERASE, CLASSES I AND II FAMILY PROTEIN, EXPRESSED"/>
    <property type="match status" value="1"/>
</dbReference>
<dbReference type="STRING" id="4615.A0A199UEE2"/>
<accession>A0A199UEE2</accession>
<sequence>MEGGKLSRASRAVRASPIQELSLLAQRRGAINLAEGFPDFPAPPLLKRAAAAAVLADLNQYTHVQGICDLLAESMKRNHGLDLNPVTDFVICCGQTEAFAASIFAGVEIPPRRVVNVSQRIVTVIDQGDEVLLFDPAYETYEACIALAGGVPVSSDYRLKKKELCYSHVYVELDPPHWTLNVDRFMKSFTSRTKAVVVNSPHNPTGKVFSMEELKVIAEACCNKDCIAITDEVYEYITFDMQRHTSLASFPGMQERTIITSSLSKTFSVTGWRIGWACAPATIASAIRNIHIKITDSAPAPFQEAALTALRTPPDYFKSLKAEYEERRDCVVEMLSKIGFQIHFKPQGSVFVFAELPENWHLSDIDFVKNLIEKAGVAAVPGRGFFHGDPDGPSYQSRFVRFAFCKSMETLKAASEKMRELVGNNGLLQPSD</sequence>
<evidence type="ECO:0000256" key="4">
    <source>
        <dbReference type="ARBA" id="ARBA00022679"/>
    </source>
</evidence>
<evidence type="ECO:0000313" key="7">
    <source>
        <dbReference type="EMBL" id="OAY63237.1"/>
    </source>
</evidence>
<dbReference type="InterPro" id="IPR051326">
    <property type="entry name" value="Kynurenine-oxoglutarate_AT"/>
</dbReference>
<dbReference type="PANTHER" id="PTHR43807">
    <property type="entry name" value="FI04487P"/>
    <property type="match status" value="1"/>
</dbReference>
<dbReference type="InterPro" id="IPR004838">
    <property type="entry name" value="NHTrfase_class1_PyrdxlP-BS"/>
</dbReference>
<dbReference type="InterPro" id="IPR015424">
    <property type="entry name" value="PyrdxlP-dep_Trfase"/>
</dbReference>
<dbReference type="GO" id="GO:0016212">
    <property type="term" value="F:kynurenine-oxoglutarate transaminase activity"/>
    <property type="evidence" value="ECO:0007669"/>
    <property type="project" value="TreeGrafter"/>
</dbReference>
<dbReference type="EMBL" id="LSRQ01008360">
    <property type="protein sequence ID" value="OAY63237.1"/>
    <property type="molecule type" value="Genomic_DNA"/>
</dbReference>
<evidence type="ECO:0000259" key="6">
    <source>
        <dbReference type="Pfam" id="PF00155"/>
    </source>
</evidence>
<dbReference type="GO" id="GO:0030170">
    <property type="term" value="F:pyridoxal phosphate binding"/>
    <property type="evidence" value="ECO:0007669"/>
    <property type="project" value="InterPro"/>
</dbReference>
<dbReference type="Gene3D" id="3.90.1150.10">
    <property type="entry name" value="Aspartate Aminotransferase, domain 1"/>
    <property type="match status" value="1"/>
</dbReference>
<dbReference type="CDD" id="cd00609">
    <property type="entry name" value="AAT_like"/>
    <property type="match status" value="1"/>
</dbReference>
<keyword evidence="4" id="KW-0808">Transferase</keyword>
<evidence type="ECO:0000256" key="3">
    <source>
        <dbReference type="ARBA" id="ARBA00022576"/>
    </source>
</evidence>
<dbReference type="Gene3D" id="3.40.640.10">
    <property type="entry name" value="Type I PLP-dependent aspartate aminotransferase-like (Major domain)"/>
    <property type="match status" value="1"/>
</dbReference>
<reference evidence="7 8" key="1">
    <citation type="journal article" date="2016" name="DNA Res.">
        <title>The draft genome of MD-2 pineapple using hybrid error correction of long reads.</title>
        <authorList>
            <person name="Redwan R.M."/>
            <person name="Saidin A."/>
            <person name="Kumar S.V."/>
        </authorList>
    </citation>
    <scope>NUCLEOTIDE SEQUENCE [LARGE SCALE GENOMIC DNA]</scope>
    <source>
        <strain evidence="8">cv. MD2</strain>
        <tissue evidence="7">Leaf</tissue>
    </source>
</reference>
<evidence type="ECO:0000256" key="2">
    <source>
        <dbReference type="ARBA" id="ARBA00007441"/>
    </source>
</evidence>
<gene>
    <name evidence="7" type="ORF">ACMD2_20689</name>
</gene>
<evidence type="ECO:0000256" key="1">
    <source>
        <dbReference type="ARBA" id="ARBA00001933"/>
    </source>
</evidence>
<feature type="domain" description="Aminotransferase class I/classII large" evidence="6">
    <location>
        <begin position="30"/>
        <end position="414"/>
    </location>
</feature>
<evidence type="ECO:0000313" key="8">
    <source>
        <dbReference type="Proteomes" id="UP000092600"/>
    </source>
</evidence>
<proteinExistence type="inferred from homology"/>
<dbReference type="FunFam" id="3.90.1150.10:FF:000096">
    <property type="entry name" value="ATP-binding cassette sub-family A member 3-like Protein"/>
    <property type="match status" value="1"/>
</dbReference>
<dbReference type="Proteomes" id="UP000092600">
    <property type="component" value="Unassembled WGS sequence"/>
</dbReference>
<evidence type="ECO:0000256" key="5">
    <source>
        <dbReference type="ARBA" id="ARBA00022898"/>
    </source>
</evidence>
<dbReference type="GO" id="GO:0005737">
    <property type="term" value="C:cytoplasm"/>
    <property type="evidence" value="ECO:0007669"/>
    <property type="project" value="TreeGrafter"/>
</dbReference>
<comment type="cofactor">
    <cofactor evidence="1">
        <name>pyridoxal 5'-phosphate</name>
        <dbReference type="ChEBI" id="CHEBI:597326"/>
    </cofactor>
</comment>
<comment type="similarity">
    <text evidence="2">Belongs to the class-I pyridoxal-phosphate-dependent aminotransferase family.</text>
</comment>